<comment type="similarity">
    <text evidence="5 6">Belongs to the complex I subunit 1 family.</text>
</comment>
<evidence type="ECO:0000256" key="5">
    <source>
        <dbReference type="HAMAP-Rule" id="MF_01350"/>
    </source>
</evidence>
<gene>
    <name evidence="5 7" type="primary">nuoH</name>
    <name evidence="7" type="ORF">HXX08_08270</name>
    <name evidence="8" type="ORF">OZ401_000997</name>
</gene>
<keyword evidence="5" id="KW-0830">Ubiquinone</keyword>
<keyword evidence="5" id="KW-1278">Translocase</keyword>
<feature type="transmembrane region" description="Helical" evidence="5">
    <location>
        <begin position="275"/>
        <end position="293"/>
    </location>
</feature>
<dbReference type="GO" id="GO:0016655">
    <property type="term" value="F:oxidoreductase activity, acting on NAD(P)H, quinone or similar compound as acceptor"/>
    <property type="evidence" value="ECO:0007669"/>
    <property type="project" value="UniProtKB-UniRule"/>
</dbReference>
<dbReference type="GO" id="GO:0005886">
    <property type="term" value="C:plasma membrane"/>
    <property type="evidence" value="ECO:0007669"/>
    <property type="project" value="UniProtKB-SubCell"/>
</dbReference>
<dbReference type="GO" id="GO:0003954">
    <property type="term" value="F:NADH dehydrogenase activity"/>
    <property type="evidence" value="ECO:0007669"/>
    <property type="project" value="TreeGrafter"/>
</dbReference>
<sequence length="332" mass="36892">MSWTDFLQFVIKAFILTAVLLGAFAYMTLFERKAIARMQNRYGPNRVGPFGTLQPIADGVKLAFKEHIVPKKAQRPLYDIAPMLSLIVAITAYAVIPLGPASLEIFGAKFWVADINIGILFILSISSLAVYGITLGGWSSGNKYSLMGAIRSSAQIISYELSLGLSLLGVIILASSLRMNDIVESQKTVWFVFLQIPGFIIYCIGAVAEVNRAPFDLPEAEQELVAGYHTEYGGMRFAMYFAAEYINMVTVSSIATTMFLGGWQPPLWFLPVELGPLWFVLKVLVFLFGFIWLRATLPRLKYDRLMQLGWKWLLPLGVLNLVITSIVVALVS</sequence>
<feature type="transmembrane region" description="Helical" evidence="5">
    <location>
        <begin position="189"/>
        <end position="208"/>
    </location>
</feature>
<comment type="subunit">
    <text evidence="5">NDH-1 is composed of 14 different subunits. Subunits NuoA, H, J, K, L, M, N constitute the membrane sector of the complex.</text>
</comment>
<dbReference type="EMBL" id="JACATZ010000001">
    <property type="protein sequence ID" value="NWJ45858.1"/>
    <property type="molecule type" value="Genomic_DNA"/>
</dbReference>
<dbReference type="EC" id="7.1.1.-" evidence="5"/>
<organism evidence="7 9">
    <name type="scientific">Candidatus Chlorohelix allophototropha</name>
    <dbReference type="NCBI Taxonomy" id="3003348"/>
    <lineage>
        <taxon>Bacteria</taxon>
        <taxon>Bacillati</taxon>
        <taxon>Chloroflexota</taxon>
        <taxon>Chloroflexia</taxon>
        <taxon>Candidatus Chloroheliales</taxon>
        <taxon>Candidatus Chloroheliaceae</taxon>
        <taxon>Candidatus Chlorohelix</taxon>
    </lineage>
</organism>
<keyword evidence="5" id="KW-0874">Quinone</keyword>
<protein>
    <recommendedName>
        <fullName evidence="5">NADH-quinone oxidoreductase subunit H</fullName>
        <ecNumber evidence="5">7.1.1.-</ecNumber>
    </recommendedName>
    <alternativeName>
        <fullName evidence="5">NADH dehydrogenase I subunit H</fullName>
    </alternativeName>
    <alternativeName>
        <fullName evidence="5">NDH-1 subunit H</fullName>
    </alternativeName>
</protein>
<evidence type="ECO:0000256" key="3">
    <source>
        <dbReference type="ARBA" id="ARBA00022989"/>
    </source>
</evidence>
<dbReference type="EMBL" id="CP128399">
    <property type="protein sequence ID" value="WJW67722.1"/>
    <property type="molecule type" value="Genomic_DNA"/>
</dbReference>
<keyword evidence="3 5" id="KW-1133">Transmembrane helix</keyword>
<keyword evidence="4 5" id="KW-0472">Membrane</keyword>
<dbReference type="InterPro" id="IPR001694">
    <property type="entry name" value="NADH_UbQ_OxRdtase_su1/FPO"/>
</dbReference>
<dbReference type="InterPro" id="IPR018086">
    <property type="entry name" value="NADH_UbQ_OxRdtase_su1_CS"/>
</dbReference>
<dbReference type="Pfam" id="PF00146">
    <property type="entry name" value="NADHdh"/>
    <property type="match status" value="1"/>
</dbReference>
<accession>A0A8T7LUZ8</accession>
<dbReference type="RefSeq" id="WP_341469612.1">
    <property type="nucleotide sequence ID" value="NZ_CP128399.1"/>
</dbReference>
<feature type="transmembrane region" description="Helical" evidence="5">
    <location>
        <begin position="77"/>
        <end position="96"/>
    </location>
</feature>
<reference evidence="7 9" key="1">
    <citation type="submission" date="2020-06" db="EMBL/GenBank/DDBJ databases">
        <title>Anoxygenic phototrophic Chloroflexota member uses a Type I reaction center.</title>
        <authorList>
            <person name="Tsuji J.M."/>
            <person name="Shaw N.A."/>
            <person name="Nagashima S."/>
            <person name="Venkiteswaran J."/>
            <person name="Schiff S.L."/>
            <person name="Hanada S."/>
            <person name="Tank M."/>
            <person name="Neufeld J.D."/>
        </authorList>
    </citation>
    <scope>NUCLEOTIDE SEQUENCE [LARGE SCALE GENOMIC DNA]</scope>
    <source>
        <strain evidence="7">L227-S17</strain>
    </source>
</reference>
<dbReference type="AlphaFoldDB" id="A0A8T7LUZ8"/>
<feature type="transmembrane region" description="Helical" evidence="5">
    <location>
        <begin position="156"/>
        <end position="177"/>
    </location>
</feature>
<dbReference type="HAMAP" id="MF_01350">
    <property type="entry name" value="NDH1_NuoH"/>
    <property type="match status" value="1"/>
</dbReference>
<dbReference type="GO" id="GO:0048038">
    <property type="term" value="F:quinone binding"/>
    <property type="evidence" value="ECO:0007669"/>
    <property type="project" value="UniProtKB-KW"/>
</dbReference>
<dbReference type="NCBIfam" id="NF004741">
    <property type="entry name" value="PRK06076.1-2"/>
    <property type="match status" value="1"/>
</dbReference>
<keyword evidence="2 5" id="KW-0812">Transmembrane</keyword>
<keyword evidence="7" id="KW-0560">Oxidoreductase</keyword>
<dbReference type="Proteomes" id="UP000521676">
    <property type="component" value="Unassembled WGS sequence"/>
</dbReference>
<evidence type="ECO:0000256" key="6">
    <source>
        <dbReference type="RuleBase" id="RU000471"/>
    </source>
</evidence>
<keyword evidence="5" id="KW-1003">Cell membrane</keyword>
<proteinExistence type="inferred from homology"/>
<evidence type="ECO:0000313" key="8">
    <source>
        <dbReference type="EMBL" id="WJW67722.1"/>
    </source>
</evidence>
<dbReference type="PROSITE" id="PS00667">
    <property type="entry name" value="COMPLEX1_ND1_1"/>
    <property type="match status" value="1"/>
</dbReference>
<dbReference type="PROSITE" id="PS00668">
    <property type="entry name" value="COMPLEX1_ND1_2"/>
    <property type="match status" value="1"/>
</dbReference>
<name>A0A8T7LUZ8_9CHLR</name>
<keyword evidence="10" id="KW-1185">Reference proteome</keyword>
<feature type="transmembrane region" description="Helical" evidence="5">
    <location>
        <begin position="6"/>
        <end position="29"/>
    </location>
</feature>
<comment type="subcellular location">
    <subcellularLocation>
        <location evidence="5 6">Cell membrane</location>
        <topology evidence="5 6">Multi-pass membrane protein</topology>
    </subcellularLocation>
    <subcellularLocation>
        <location evidence="1">Membrane</location>
        <topology evidence="1">Multi-pass membrane protein</topology>
    </subcellularLocation>
</comment>
<comment type="function">
    <text evidence="5">NDH-1 shuttles electrons from NADH, via FMN and iron-sulfur (Fe-S) centers, to quinones in the respiratory chain. The immediate electron acceptor for the enzyme in this species is believed to be ubiquinone. Couples the redox reaction to proton translocation (for every two electrons transferred, four hydrogen ions are translocated across the cytoplasmic membrane), and thus conserves the redox energy in a proton gradient. This subunit may bind ubiquinone.</text>
</comment>
<evidence type="ECO:0000313" key="10">
    <source>
        <dbReference type="Proteomes" id="UP001431572"/>
    </source>
</evidence>
<reference evidence="8" key="2">
    <citation type="journal article" date="2024" name="Nature">
        <title>Anoxygenic phototroph of the Chloroflexota uses a type I reaction centre.</title>
        <authorList>
            <person name="Tsuji J.M."/>
            <person name="Shaw N.A."/>
            <person name="Nagashima S."/>
            <person name="Venkiteswaran J.J."/>
            <person name="Schiff S.L."/>
            <person name="Watanabe T."/>
            <person name="Fukui M."/>
            <person name="Hanada S."/>
            <person name="Tank M."/>
            <person name="Neufeld J.D."/>
        </authorList>
    </citation>
    <scope>NUCLEOTIDE SEQUENCE</scope>
    <source>
        <strain evidence="8">L227-S17</strain>
    </source>
</reference>
<feature type="transmembrane region" description="Helical" evidence="5">
    <location>
        <begin position="116"/>
        <end position="135"/>
    </location>
</feature>
<dbReference type="PANTHER" id="PTHR11432">
    <property type="entry name" value="NADH DEHYDROGENASE SUBUNIT 1"/>
    <property type="match status" value="1"/>
</dbReference>
<dbReference type="PANTHER" id="PTHR11432:SF3">
    <property type="entry name" value="NADH-UBIQUINONE OXIDOREDUCTASE CHAIN 1"/>
    <property type="match status" value="1"/>
</dbReference>
<feature type="transmembrane region" description="Helical" evidence="5">
    <location>
        <begin position="245"/>
        <end position="263"/>
    </location>
</feature>
<keyword evidence="5 6" id="KW-0520">NAD</keyword>
<dbReference type="Proteomes" id="UP001431572">
    <property type="component" value="Chromosome 1"/>
</dbReference>
<evidence type="ECO:0000313" key="9">
    <source>
        <dbReference type="Proteomes" id="UP000521676"/>
    </source>
</evidence>
<evidence type="ECO:0000256" key="4">
    <source>
        <dbReference type="ARBA" id="ARBA00023136"/>
    </source>
</evidence>
<evidence type="ECO:0000256" key="1">
    <source>
        <dbReference type="ARBA" id="ARBA00004141"/>
    </source>
</evidence>
<evidence type="ECO:0000256" key="2">
    <source>
        <dbReference type="ARBA" id="ARBA00022692"/>
    </source>
</evidence>
<dbReference type="GO" id="GO:0009060">
    <property type="term" value="P:aerobic respiration"/>
    <property type="evidence" value="ECO:0007669"/>
    <property type="project" value="TreeGrafter"/>
</dbReference>
<evidence type="ECO:0000313" key="7">
    <source>
        <dbReference type="EMBL" id="NWJ45858.1"/>
    </source>
</evidence>
<feature type="transmembrane region" description="Helical" evidence="5">
    <location>
        <begin position="313"/>
        <end position="331"/>
    </location>
</feature>
<comment type="catalytic activity">
    <reaction evidence="5">
        <text>a quinone + NADH + 5 H(+)(in) = a quinol + NAD(+) + 4 H(+)(out)</text>
        <dbReference type="Rhea" id="RHEA:57888"/>
        <dbReference type="ChEBI" id="CHEBI:15378"/>
        <dbReference type="ChEBI" id="CHEBI:24646"/>
        <dbReference type="ChEBI" id="CHEBI:57540"/>
        <dbReference type="ChEBI" id="CHEBI:57945"/>
        <dbReference type="ChEBI" id="CHEBI:132124"/>
    </reaction>
</comment>